<evidence type="ECO:0000313" key="3">
    <source>
        <dbReference type="EMBL" id="SFM89220.1"/>
    </source>
</evidence>
<dbReference type="Proteomes" id="UP000199561">
    <property type="component" value="Unassembled WGS sequence"/>
</dbReference>
<dbReference type="EMBL" id="CAJNAP010000002">
    <property type="protein sequence ID" value="CAE6489343.1"/>
    <property type="molecule type" value="Genomic_DNA"/>
</dbReference>
<dbReference type="EMBL" id="FOUF01000047">
    <property type="protein sequence ID" value="SFM89220.1"/>
    <property type="molecule type" value="Genomic_DNA"/>
</dbReference>
<evidence type="ECO:0000313" key="4">
    <source>
        <dbReference type="Proteomes" id="UP000199561"/>
    </source>
</evidence>
<dbReference type="InterPro" id="IPR022061">
    <property type="entry name" value="DUF3617"/>
</dbReference>
<reference evidence="3 4" key="1">
    <citation type="submission" date="2016-10" db="EMBL/GenBank/DDBJ databases">
        <authorList>
            <person name="de Groot N.N."/>
        </authorList>
    </citation>
    <scope>NUCLEOTIDE SEQUENCE [LARGE SCALE GENOMIC DNA]</scope>
    <source>
        <strain evidence="3 4">Nm146</strain>
    </source>
</reference>
<evidence type="ECO:0000313" key="2">
    <source>
        <dbReference type="EMBL" id="CAE6489343.1"/>
    </source>
</evidence>
<dbReference type="AlphaFoldDB" id="A0A1I4UKF7"/>
<keyword evidence="1" id="KW-0732">Signal</keyword>
<organism evidence="3 4">
    <name type="scientific">Nitrosomonas nitrosa</name>
    <dbReference type="NCBI Taxonomy" id="52442"/>
    <lineage>
        <taxon>Bacteria</taxon>
        <taxon>Pseudomonadati</taxon>
        <taxon>Pseudomonadota</taxon>
        <taxon>Betaproteobacteria</taxon>
        <taxon>Nitrosomonadales</taxon>
        <taxon>Nitrosomonadaceae</taxon>
        <taxon>Nitrosomonas</taxon>
    </lineage>
</organism>
<dbReference type="Pfam" id="PF12276">
    <property type="entry name" value="DUF3617"/>
    <property type="match status" value="1"/>
</dbReference>
<name>A0A1I4UKF7_9PROT</name>
<gene>
    <name evidence="2" type="ORF">NMYAN_100012</name>
    <name evidence="3" type="ORF">SAMN05421880_1478</name>
</gene>
<feature type="signal peptide" evidence="1">
    <location>
        <begin position="1"/>
        <end position="20"/>
    </location>
</feature>
<accession>A0A1I4UKF7</accession>
<protein>
    <recommendedName>
        <fullName evidence="5">DUF3617 domain-containing protein</fullName>
    </recommendedName>
</protein>
<feature type="chain" id="PRO_5036021464" description="DUF3617 domain-containing protein" evidence="1">
    <location>
        <begin position="21"/>
        <end position="173"/>
    </location>
</feature>
<sequence>MRKNVFFFLLLGVLSATCWAENIVRPGLWEVKTRSDLLALVPHIPAEQMEQLNRLVKQYGLEMPQIHNGAATSQVCITPEMAKQDVPTYFYDNQSGCTVKDAARTGNRYQIALTCDNPQFKGNGYAEGTFTNPESFTGRTEFDGVVQGAPINSHADTIGQWVSERCELAQPFR</sequence>
<dbReference type="Proteomes" id="UP000601736">
    <property type="component" value="Unassembled WGS sequence"/>
</dbReference>
<evidence type="ECO:0000256" key="1">
    <source>
        <dbReference type="SAM" id="SignalP"/>
    </source>
</evidence>
<dbReference type="OrthoDB" id="8536404at2"/>
<keyword evidence="4" id="KW-1185">Reference proteome</keyword>
<reference evidence="2" key="2">
    <citation type="submission" date="2021-02" db="EMBL/GenBank/DDBJ databases">
        <authorList>
            <person name="Han P."/>
        </authorList>
    </citation>
    <scope>NUCLEOTIDE SEQUENCE</scope>
    <source>
        <strain evidence="2">Nitrosomonas nitrosa 18-3D</strain>
    </source>
</reference>
<evidence type="ECO:0008006" key="5">
    <source>
        <dbReference type="Google" id="ProtNLM"/>
    </source>
</evidence>
<proteinExistence type="predicted"/>
<dbReference type="RefSeq" id="WP_090672463.1">
    <property type="nucleotide sequence ID" value="NZ_CAJNAP010000002.1"/>
</dbReference>